<dbReference type="EMBL" id="MNUE01000013">
    <property type="protein sequence ID" value="OJD36171.1"/>
    <property type="molecule type" value="Genomic_DNA"/>
</dbReference>
<gene>
    <name evidence="2" type="ORF">BKCO1_13000142</name>
</gene>
<feature type="compositionally biased region" description="Low complexity" evidence="1">
    <location>
        <begin position="54"/>
        <end position="80"/>
    </location>
</feature>
<evidence type="ECO:0000313" key="3">
    <source>
        <dbReference type="Proteomes" id="UP000183809"/>
    </source>
</evidence>
<feature type="region of interest" description="Disordered" evidence="1">
    <location>
        <begin position="1"/>
        <end position="81"/>
    </location>
</feature>
<evidence type="ECO:0000256" key="1">
    <source>
        <dbReference type="SAM" id="MobiDB-lite"/>
    </source>
</evidence>
<sequence>MAALNPASAARSKQGREPAPACKSRPLTPPGPGTGSPLARRREPWLRMRHAAVSTAPSPSRSQQAQQAQQSQQSQLAATACPRLVDTDRMFVTSRQSGSSTAHVDGWGTTRLQPPPQDPPPEEQNALHVTTNLKQMMYLRRAR</sequence>
<dbReference type="AlphaFoldDB" id="A0A1J9RUB7"/>
<proteinExistence type="predicted"/>
<feature type="region of interest" description="Disordered" evidence="1">
    <location>
        <begin position="94"/>
        <end position="124"/>
    </location>
</feature>
<name>A0A1J9RUB7_9PEZI</name>
<dbReference type="GeneID" id="31011124"/>
<evidence type="ECO:0000313" key="2">
    <source>
        <dbReference type="EMBL" id="OJD36171.1"/>
    </source>
</evidence>
<keyword evidence="3" id="KW-1185">Reference proteome</keyword>
<comment type="caution">
    <text evidence="2">The sequence shown here is derived from an EMBL/GenBank/DDBJ whole genome shotgun (WGS) entry which is preliminary data.</text>
</comment>
<accession>A0A1J9RUB7</accession>
<organism evidence="2 3">
    <name type="scientific">Diplodia corticola</name>
    <dbReference type="NCBI Taxonomy" id="236234"/>
    <lineage>
        <taxon>Eukaryota</taxon>
        <taxon>Fungi</taxon>
        <taxon>Dikarya</taxon>
        <taxon>Ascomycota</taxon>
        <taxon>Pezizomycotina</taxon>
        <taxon>Dothideomycetes</taxon>
        <taxon>Dothideomycetes incertae sedis</taxon>
        <taxon>Botryosphaeriales</taxon>
        <taxon>Botryosphaeriaceae</taxon>
        <taxon>Diplodia</taxon>
    </lineage>
</organism>
<dbReference type="RefSeq" id="XP_020132431.1">
    <property type="nucleotide sequence ID" value="XM_020270865.1"/>
</dbReference>
<reference evidence="2 3" key="1">
    <citation type="submission" date="2016-10" db="EMBL/GenBank/DDBJ databases">
        <title>Proteomics and genomics reveal pathogen-plant mechanisms compatible with a hemibiotrophic lifestyle of Diplodia corticola.</title>
        <authorList>
            <person name="Fernandes I."/>
            <person name="De Jonge R."/>
            <person name="Van De Peer Y."/>
            <person name="Devreese B."/>
            <person name="Alves A."/>
            <person name="Esteves A.C."/>
        </authorList>
    </citation>
    <scope>NUCLEOTIDE SEQUENCE [LARGE SCALE GENOMIC DNA]</scope>
    <source>
        <strain evidence="2 3">CBS 112549</strain>
    </source>
</reference>
<protein>
    <submittedName>
        <fullName evidence="2">Uncharacterized protein</fullName>
    </submittedName>
</protein>
<dbReference type="Proteomes" id="UP000183809">
    <property type="component" value="Unassembled WGS sequence"/>
</dbReference>